<dbReference type="SUPFAM" id="SSF52172">
    <property type="entry name" value="CheY-like"/>
    <property type="match status" value="1"/>
</dbReference>
<organism evidence="3 4">
    <name type="scientific">Olivibacter domesticus</name>
    <name type="common">Pseudosphingobacterium domesticum</name>
    <dbReference type="NCBI Taxonomy" id="407022"/>
    <lineage>
        <taxon>Bacteria</taxon>
        <taxon>Pseudomonadati</taxon>
        <taxon>Bacteroidota</taxon>
        <taxon>Sphingobacteriia</taxon>
        <taxon>Sphingobacteriales</taxon>
        <taxon>Sphingobacteriaceae</taxon>
        <taxon>Olivibacter</taxon>
    </lineage>
</organism>
<dbReference type="PANTHER" id="PTHR45566">
    <property type="entry name" value="HTH-TYPE TRANSCRIPTIONAL REGULATOR YHJB-RELATED"/>
    <property type="match status" value="1"/>
</dbReference>
<dbReference type="OrthoDB" id="654364at2"/>
<dbReference type="STRING" id="407022.SAMN05661044_01507"/>
<keyword evidence="4" id="KW-1185">Reference proteome</keyword>
<feature type="domain" description="Response regulatory" evidence="2">
    <location>
        <begin position="3"/>
        <end position="120"/>
    </location>
</feature>
<evidence type="ECO:0000256" key="1">
    <source>
        <dbReference type="PROSITE-ProRule" id="PRU00169"/>
    </source>
</evidence>
<dbReference type="InterPro" id="IPR011006">
    <property type="entry name" value="CheY-like_superfamily"/>
</dbReference>
<name>A0A1H7KZH2_OLID1</name>
<dbReference type="EMBL" id="FOAF01000001">
    <property type="protein sequence ID" value="SEK91950.1"/>
    <property type="molecule type" value="Genomic_DNA"/>
</dbReference>
<reference evidence="4" key="1">
    <citation type="submission" date="2016-10" db="EMBL/GenBank/DDBJ databases">
        <authorList>
            <person name="Varghese N."/>
            <person name="Submissions S."/>
        </authorList>
    </citation>
    <scope>NUCLEOTIDE SEQUENCE [LARGE SCALE GENOMIC DNA]</scope>
    <source>
        <strain evidence="4">DSM 18733</strain>
    </source>
</reference>
<evidence type="ECO:0000313" key="3">
    <source>
        <dbReference type="EMBL" id="SEK91950.1"/>
    </source>
</evidence>
<dbReference type="SMART" id="SM00448">
    <property type="entry name" value="REC"/>
    <property type="match status" value="1"/>
</dbReference>
<dbReference type="InterPro" id="IPR051015">
    <property type="entry name" value="EvgA-like"/>
</dbReference>
<dbReference type="CDD" id="cd17535">
    <property type="entry name" value="REC_NarL-like"/>
    <property type="match status" value="1"/>
</dbReference>
<feature type="modified residue" description="4-aspartylphosphate" evidence="1">
    <location>
        <position position="55"/>
    </location>
</feature>
<evidence type="ECO:0000313" key="4">
    <source>
        <dbReference type="Proteomes" id="UP000199421"/>
    </source>
</evidence>
<accession>A0A1H7KZH2</accession>
<sequence length="130" mass="14391">MIKIVLVEDHNVVRKGLADLFNKQEGMEVVGQVAGADEVLQLFAEGLEANLLISDLNLPEIDGIELTKRMASKFPTVKVVILTMHNKEIFVREAFEAGAKGYILKDGDFEKMVKAVRQVAEGNNFVCDTI</sequence>
<gene>
    <name evidence="3" type="ORF">SAMN05661044_01507</name>
</gene>
<dbReference type="Gene3D" id="3.40.50.2300">
    <property type="match status" value="1"/>
</dbReference>
<dbReference type="PROSITE" id="PS50110">
    <property type="entry name" value="RESPONSE_REGULATORY"/>
    <property type="match status" value="1"/>
</dbReference>
<dbReference type="Pfam" id="PF00072">
    <property type="entry name" value="Response_reg"/>
    <property type="match status" value="1"/>
</dbReference>
<dbReference type="PANTHER" id="PTHR45566:SF2">
    <property type="entry name" value="NARL SUBFAMILY"/>
    <property type="match status" value="1"/>
</dbReference>
<dbReference type="Proteomes" id="UP000199421">
    <property type="component" value="Unassembled WGS sequence"/>
</dbReference>
<protein>
    <submittedName>
        <fullName evidence="3">Response regulator receiver domain-containing protein</fullName>
    </submittedName>
</protein>
<proteinExistence type="predicted"/>
<dbReference type="InterPro" id="IPR001789">
    <property type="entry name" value="Sig_transdc_resp-reg_receiver"/>
</dbReference>
<dbReference type="RefSeq" id="WP_093321265.1">
    <property type="nucleotide sequence ID" value="NZ_FOAF01000001.1"/>
</dbReference>
<dbReference type="AlphaFoldDB" id="A0A1H7KZH2"/>
<keyword evidence="1" id="KW-0597">Phosphoprotein</keyword>
<evidence type="ECO:0000259" key="2">
    <source>
        <dbReference type="PROSITE" id="PS50110"/>
    </source>
</evidence>
<dbReference type="InterPro" id="IPR058245">
    <property type="entry name" value="NreC/VraR/RcsB-like_REC"/>
</dbReference>
<dbReference type="GO" id="GO:0000160">
    <property type="term" value="P:phosphorelay signal transduction system"/>
    <property type="evidence" value="ECO:0007669"/>
    <property type="project" value="InterPro"/>
</dbReference>